<dbReference type="EMBL" id="LNKD01000007">
    <property type="protein sequence ID" value="OSG84819.1"/>
    <property type="molecule type" value="Genomic_DNA"/>
</dbReference>
<comment type="caution">
    <text evidence="1">The sequence shown here is derived from an EMBL/GenBank/DDBJ whole genome shotgun (WGS) entry which is preliminary data.</text>
</comment>
<protein>
    <submittedName>
        <fullName evidence="1">Uncharacterized protein</fullName>
    </submittedName>
</protein>
<gene>
    <name evidence="1" type="ORF">B0487_2080</name>
</gene>
<dbReference type="RefSeq" id="WP_085393519.1">
    <property type="nucleotide sequence ID" value="NZ_LNKD01000007.1"/>
</dbReference>
<sequence length="122" mass="13654">MWKIIHLNSGHTLVTEDNIDLTKPVITANVLDHETSIALHAISGELLENVFYPMTYHPPIRRTEYRVANPERIQAFLSATNRVSIPLGSVDYVEDYVPTAVEDEEEDGYGGAYRNAIHGEGC</sequence>
<dbReference type="AlphaFoldDB" id="A0A1X2YRP1"/>
<name>A0A1X2YRP1_BIFAD</name>
<evidence type="ECO:0000313" key="2">
    <source>
        <dbReference type="Proteomes" id="UP000193377"/>
    </source>
</evidence>
<evidence type="ECO:0000313" key="1">
    <source>
        <dbReference type="EMBL" id="OSG84819.1"/>
    </source>
</evidence>
<reference evidence="1 2" key="1">
    <citation type="journal article" date="2016" name="Sci. Rep.">
        <title>Evaluation of genetic diversity among strains of the human gut commensal Bifidobacterium adolescentis.</title>
        <authorList>
            <person name="Duranti S."/>
            <person name="Milani C."/>
            <person name="Lugli G.A."/>
            <person name="Mancabelli L."/>
            <person name="Turroni F."/>
            <person name="Ferrario C."/>
            <person name="Mangifesta M."/>
            <person name="Viappiani A."/>
            <person name="Sanchez B."/>
            <person name="Margolles A."/>
            <person name="van Sinderen D."/>
            <person name="Ventura M."/>
        </authorList>
    </citation>
    <scope>NUCLEOTIDE SEQUENCE [LARGE SCALE GENOMIC DNA]</scope>
    <source>
        <strain evidence="1 2">487B</strain>
    </source>
</reference>
<proteinExistence type="predicted"/>
<dbReference type="Proteomes" id="UP000193377">
    <property type="component" value="Unassembled WGS sequence"/>
</dbReference>
<accession>A0A1X2YRP1</accession>
<organism evidence="1 2">
    <name type="scientific">Bifidobacterium adolescentis</name>
    <dbReference type="NCBI Taxonomy" id="1680"/>
    <lineage>
        <taxon>Bacteria</taxon>
        <taxon>Bacillati</taxon>
        <taxon>Actinomycetota</taxon>
        <taxon>Actinomycetes</taxon>
        <taxon>Bifidobacteriales</taxon>
        <taxon>Bifidobacteriaceae</taxon>
        <taxon>Bifidobacterium</taxon>
    </lineage>
</organism>